<comment type="subcellular location">
    <subcellularLocation>
        <location evidence="1">Nucleus</location>
    </subcellularLocation>
</comment>
<dbReference type="PROSITE" id="PS51032">
    <property type="entry name" value="AP2_ERF"/>
    <property type="match status" value="1"/>
</dbReference>
<feature type="region of interest" description="Disordered" evidence="8">
    <location>
        <begin position="1"/>
        <end position="38"/>
    </location>
</feature>
<keyword evidence="6" id="KW-0539">Nucleus</keyword>
<evidence type="ECO:0000256" key="1">
    <source>
        <dbReference type="ARBA" id="ARBA00004123"/>
    </source>
</evidence>
<dbReference type="GO" id="GO:0003700">
    <property type="term" value="F:DNA-binding transcription factor activity"/>
    <property type="evidence" value="ECO:0007669"/>
    <property type="project" value="InterPro"/>
</dbReference>
<dbReference type="FunFam" id="3.30.730.10:FF:000001">
    <property type="entry name" value="Ethylene-responsive transcription factor 2"/>
    <property type="match status" value="1"/>
</dbReference>
<evidence type="ECO:0000256" key="3">
    <source>
        <dbReference type="ARBA" id="ARBA00023125"/>
    </source>
</evidence>
<comment type="similarity">
    <text evidence="7">Belongs to the AP2/ERF transcription factor family. ERF subfamily.</text>
</comment>
<feature type="compositionally biased region" description="Polar residues" evidence="8">
    <location>
        <begin position="1"/>
        <end position="14"/>
    </location>
</feature>
<proteinExistence type="inferred from homology"/>
<keyword evidence="11" id="KW-1185">Reference proteome</keyword>
<dbReference type="CDD" id="cd00018">
    <property type="entry name" value="AP2"/>
    <property type="match status" value="1"/>
</dbReference>
<keyword evidence="2" id="KW-0805">Transcription regulation</keyword>
<evidence type="ECO:0000256" key="6">
    <source>
        <dbReference type="ARBA" id="ARBA00023242"/>
    </source>
</evidence>
<dbReference type="InterPro" id="IPR001471">
    <property type="entry name" value="AP2/ERF_dom"/>
</dbReference>
<dbReference type="AlphaFoldDB" id="A0A067E850"/>
<organism evidence="10 11">
    <name type="scientific">Citrus sinensis</name>
    <name type="common">Sweet orange</name>
    <name type="synonym">Citrus aurantium var. sinensis</name>
    <dbReference type="NCBI Taxonomy" id="2711"/>
    <lineage>
        <taxon>Eukaryota</taxon>
        <taxon>Viridiplantae</taxon>
        <taxon>Streptophyta</taxon>
        <taxon>Embryophyta</taxon>
        <taxon>Tracheophyta</taxon>
        <taxon>Spermatophyta</taxon>
        <taxon>Magnoliopsida</taxon>
        <taxon>eudicotyledons</taxon>
        <taxon>Gunneridae</taxon>
        <taxon>Pentapetalae</taxon>
        <taxon>rosids</taxon>
        <taxon>malvids</taxon>
        <taxon>Sapindales</taxon>
        <taxon>Rutaceae</taxon>
        <taxon>Aurantioideae</taxon>
        <taxon>Citrus</taxon>
    </lineage>
</organism>
<gene>
    <name evidence="10" type="ORF">CISIN_1g029817mg</name>
</gene>
<keyword evidence="3" id="KW-0238">DNA-binding</keyword>
<dbReference type="InterPro" id="IPR036955">
    <property type="entry name" value="AP2/ERF_dom_sf"/>
</dbReference>
<keyword evidence="5" id="KW-0804">Transcription</keyword>
<evidence type="ECO:0000313" key="10">
    <source>
        <dbReference type="EMBL" id="KDO51374.1"/>
    </source>
</evidence>
<dbReference type="InterPro" id="IPR016177">
    <property type="entry name" value="DNA-bd_dom_sf"/>
</dbReference>
<dbReference type="Proteomes" id="UP000027120">
    <property type="component" value="Unassembled WGS sequence"/>
</dbReference>
<accession>A0A067E850</accession>
<keyword evidence="4" id="KW-0010">Activator</keyword>
<dbReference type="Gene3D" id="3.30.730.10">
    <property type="entry name" value="AP2/ERF domain"/>
    <property type="match status" value="1"/>
</dbReference>
<dbReference type="GO" id="GO:0005634">
    <property type="term" value="C:nucleus"/>
    <property type="evidence" value="ECO:0007669"/>
    <property type="project" value="UniProtKB-SubCell"/>
</dbReference>
<reference evidence="10 11" key="1">
    <citation type="submission" date="2014-04" db="EMBL/GenBank/DDBJ databases">
        <authorList>
            <consortium name="International Citrus Genome Consortium"/>
            <person name="Gmitter F."/>
            <person name="Chen C."/>
            <person name="Farmerie W."/>
            <person name="Harkins T."/>
            <person name="Desany B."/>
            <person name="Mohiuddin M."/>
            <person name="Kodira C."/>
            <person name="Borodovsky M."/>
            <person name="Lomsadze A."/>
            <person name="Burns P."/>
            <person name="Jenkins J."/>
            <person name="Prochnik S."/>
            <person name="Shu S."/>
            <person name="Chapman J."/>
            <person name="Pitluck S."/>
            <person name="Schmutz J."/>
            <person name="Rokhsar D."/>
        </authorList>
    </citation>
    <scope>NUCLEOTIDE SEQUENCE</scope>
</reference>
<sequence>MSVTTQTQEPSQLQPGSSTSKPGSKKRTRQNDTPFRGVRKRRWGSYVSEIRLPGEKTRIWLGSFGSAEKAARAYDSAAFYLKGNLATLNFPASAGALPRPESCSRKDIQVAAAKAAALVEVGDRIESECSGSGGEPDCGDWWERETTASDEVKVAPLPSPPRFDSDIGELYCWMDDDNFLLGSCLEL</sequence>
<dbReference type="SUPFAM" id="SSF54171">
    <property type="entry name" value="DNA-binding domain"/>
    <property type="match status" value="1"/>
</dbReference>
<dbReference type="eggNOG" id="ENOG502S393">
    <property type="taxonomic scope" value="Eukaryota"/>
</dbReference>
<dbReference type="PANTHER" id="PTHR31985:SF233">
    <property type="entry name" value="ETHYLENE-RESPONSIVE TRANSCRIPTION FACTOR ERF039"/>
    <property type="match status" value="1"/>
</dbReference>
<dbReference type="SMR" id="A0A067E850"/>
<evidence type="ECO:0000256" key="2">
    <source>
        <dbReference type="ARBA" id="ARBA00023015"/>
    </source>
</evidence>
<dbReference type="PANTHER" id="PTHR31985">
    <property type="entry name" value="ETHYLENE-RESPONSIVE TRANSCRIPTION FACTOR ERF042-RELATED"/>
    <property type="match status" value="1"/>
</dbReference>
<evidence type="ECO:0000313" key="11">
    <source>
        <dbReference type="Proteomes" id="UP000027120"/>
    </source>
</evidence>
<dbReference type="EMBL" id="KK785057">
    <property type="protein sequence ID" value="KDO51374.1"/>
    <property type="molecule type" value="Genomic_DNA"/>
</dbReference>
<evidence type="ECO:0000256" key="8">
    <source>
        <dbReference type="SAM" id="MobiDB-lite"/>
    </source>
</evidence>
<evidence type="ECO:0000256" key="7">
    <source>
        <dbReference type="ARBA" id="ARBA00024343"/>
    </source>
</evidence>
<dbReference type="Pfam" id="PF00847">
    <property type="entry name" value="AP2"/>
    <property type="match status" value="1"/>
</dbReference>
<feature type="domain" description="AP2/ERF" evidence="9">
    <location>
        <begin position="34"/>
        <end position="91"/>
    </location>
</feature>
<name>A0A067E850_CITSI</name>
<dbReference type="SMART" id="SM00380">
    <property type="entry name" value="AP2"/>
    <property type="match status" value="1"/>
</dbReference>
<dbReference type="PaxDb" id="2711-XP_006478313.1"/>
<dbReference type="InterPro" id="IPR051032">
    <property type="entry name" value="AP2/ERF_TF_ERF_subfamily"/>
</dbReference>
<evidence type="ECO:0000259" key="9">
    <source>
        <dbReference type="PROSITE" id="PS51032"/>
    </source>
</evidence>
<protein>
    <recommendedName>
        <fullName evidence="9">AP2/ERF domain-containing protein</fullName>
    </recommendedName>
</protein>
<dbReference type="PRINTS" id="PR00367">
    <property type="entry name" value="ETHRSPELEMNT"/>
</dbReference>
<evidence type="ECO:0000256" key="5">
    <source>
        <dbReference type="ARBA" id="ARBA00023163"/>
    </source>
</evidence>
<evidence type="ECO:0000256" key="4">
    <source>
        <dbReference type="ARBA" id="ARBA00023159"/>
    </source>
</evidence>
<dbReference type="GO" id="GO:0003677">
    <property type="term" value="F:DNA binding"/>
    <property type="evidence" value="ECO:0007669"/>
    <property type="project" value="UniProtKB-KW"/>
</dbReference>
<dbReference type="STRING" id="2711.A0A067E850"/>